<keyword evidence="4" id="KW-1185">Reference proteome</keyword>
<evidence type="ECO:0000256" key="1">
    <source>
        <dbReference type="ARBA" id="ARBA00022527"/>
    </source>
</evidence>
<feature type="domain" description="Histidine kinase/HSP90-like ATPase" evidence="2">
    <location>
        <begin position="1"/>
        <end position="74"/>
    </location>
</feature>
<keyword evidence="1" id="KW-0808">Transferase</keyword>
<dbReference type="Proteomes" id="UP001500443">
    <property type="component" value="Unassembled WGS sequence"/>
</dbReference>
<evidence type="ECO:0000259" key="2">
    <source>
        <dbReference type="Pfam" id="PF13581"/>
    </source>
</evidence>
<dbReference type="PANTHER" id="PTHR35526">
    <property type="entry name" value="ANTI-SIGMA-F FACTOR RSBW-RELATED"/>
    <property type="match status" value="1"/>
</dbReference>
<gene>
    <name evidence="3" type="ORF">GCM10009802_43490</name>
</gene>
<dbReference type="InterPro" id="IPR036890">
    <property type="entry name" value="HATPase_C_sf"/>
</dbReference>
<dbReference type="EMBL" id="BAAAPF010000163">
    <property type="protein sequence ID" value="GAA2134860.1"/>
    <property type="molecule type" value="Genomic_DNA"/>
</dbReference>
<reference evidence="4" key="1">
    <citation type="journal article" date="2019" name="Int. J. Syst. Evol. Microbiol.">
        <title>The Global Catalogue of Microorganisms (GCM) 10K type strain sequencing project: providing services to taxonomists for standard genome sequencing and annotation.</title>
        <authorList>
            <consortium name="The Broad Institute Genomics Platform"/>
            <consortium name="The Broad Institute Genome Sequencing Center for Infectious Disease"/>
            <person name="Wu L."/>
            <person name="Ma J."/>
        </authorList>
    </citation>
    <scope>NUCLEOTIDE SEQUENCE [LARGE SCALE GENOMIC DNA]</scope>
    <source>
        <strain evidence="4">JCM 15481</strain>
    </source>
</reference>
<keyword evidence="1" id="KW-0418">Kinase</keyword>
<comment type="caution">
    <text evidence="3">The sequence shown here is derived from an EMBL/GenBank/DDBJ whole genome shotgun (WGS) entry which is preliminary data.</text>
</comment>
<dbReference type="InterPro" id="IPR050267">
    <property type="entry name" value="Anti-sigma-factor_SerPK"/>
</dbReference>
<name>A0ABP5KQW5_9ACTN</name>
<dbReference type="InterPro" id="IPR003594">
    <property type="entry name" value="HATPase_dom"/>
</dbReference>
<accession>A0ABP5KQW5</accession>
<protein>
    <recommendedName>
        <fullName evidence="2">Histidine kinase/HSP90-like ATPase domain-containing protein</fullName>
    </recommendedName>
</protein>
<dbReference type="CDD" id="cd16936">
    <property type="entry name" value="HATPase_RsbW-like"/>
    <property type="match status" value="1"/>
</dbReference>
<dbReference type="Gene3D" id="3.30.565.10">
    <property type="entry name" value="Histidine kinase-like ATPase, C-terminal domain"/>
    <property type="match status" value="1"/>
</dbReference>
<evidence type="ECO:0000313" key="4">
    <source>
        <dbReference type="Proteomes" id="UP001500443"/>
    </source>
</evidence>
<organism evidence="3 4">
    <name type="scientific">Streptomyces synnematoformans</name>
    <dbReference type="NCBI Taxonomy" id="415721"/>
    <lineage>
        <taxon>Bacteria</taxon>
        <taxon>Bacillati</taxon>
        <taxon>Actinomycetota</taxon>
        <taxon>Actinomycetes</taxon>
        <taxon>Kitasatosporales</taxon>
        <taxon>Streptomycetaceae</taxon>
        <taxon>Streptomyces</taxon>
    </lineage>
</organism>
<keyword evidence="1" id="KW-0723">Serine/threonine-protein kinase</keyword>
<dbReference type="SUPFAM" id="SSF55874">
    <property type="entry name" value="ATPase domain of HSP90 chaperone/DNA topoisomerase II/histidine kinase"/>
    <property type="match status" value="1"/>
</dbReference>
<proteinExistence type="predicted"/>
<sequence length="85" mass="9056">MCTNALLHGGRPGRLFLVRLSLSETALVVEVHDGNSAAPQPRSAAEGDESGRGLLVVAALSDRWGVRARDGIGKLVYAEFDVRAR</sequence>
<dbReference type="PANTHER" id="PTHR35526:SF3">
    <property type="entry name" value="ANTI-SIGMA-F FACTOR RSBW"/>
    <property type="match status" value="1"/>
</dbReference>
<evidence type="ECO:0000313" key="3">
    <source>
        <dbReference type="EMBL" id="GAA2134860.1"/>
    </source>
</evidence>
<dbReference type="Pfam" id="PF13581">
    <property type="entry name" value="HATPase_c_2"/>
    <property type="match status" value="1"/>
</dbReference>